<evidence type="ECO:0000256" key="1">
    <source>
        <dbReference type="SAM" id="SignalP"/>
    </source>
</evidence>
<dbReference type="Proteomes" id="UP001610444">
    <property type="component" value="Unassembled WGS sequence"/>
</dbReference>
<feature type="chain" id="PRO_5045280993" description="Secreted protein" evidence="1">
    <location>
        <begin position="21"/>
        <end position="71"/>
    </location>
</feature>
<keyword evidence="1" id="KW-0732">Signal</keyword>
<reference evidence="2 3" key="1">
    <citation type="submission" date="2024-07" db="EMBL/GenBank/DDBJ databases">
        <title>Section-level genome sequencing and comparative genomics of Aspergillus sections Usti and Cavernicolus.</title>
        <authorList>
            <consortium name="Lawrence Berkeley National Laboratory"/>
            <person name="Nybo J.L."/>
            <person name="Vesth T.C."/>
            <person name="Theobald S."/>
            <person name="Frisvad J.C."/>
            <person name="Larsen T.O."/>
            <person name="Kjaerboelling I."/>
            <person name="Rothschild-Mancinelli K."/>
            <person name="Lyhne E.K."/>
            <person name="Kogle M.E."/>
            <person name="Barry K."/>
            <person name="Clum A."/>
            <person name="Na H."/>
            <person name="Ledsgaard L."/>
            <person name="Lin J."/>
            <person name="Lipzen A."/>
            <person name="Kuo A."/>
            <person name="Riley R."/>
            <person name="Mondo S."/>
            <person name="LaButti K."/>
            <person name="Haridas S."/>
            <person name="Pangalinan J."/>
            <person name="Salamov A.A."/>
            <person name="Simmons B.A."/>
            <person name="Magnuson J.K."/>
            <person name="Chen J."/>
            <person name="Drula E."/>
            <person name="Henrissat B."/>
            <person name="Wiebenga A."/>
            <person name="Lubbers R.J."/>
            <person name="Gomes A.C."/>
            <person name="Macurrencykelacurrency M.R."/>
            <person name="Stajich J."/>
            <person name="Grigoriev I.V."/>
            <person name="Mortensen U.H."/>
            <person name="De vries R.P."/>
            <person name="Baker S.E."/>
            <person name="Andersen M.R."/>
        </authorList>
    </citation>
    <scope>NUCLEOTIDE SEQUENCE [LARGE SCALE GENOMIC DNA]</scope>
    <source>
        <strain evidence="2 3">CBS 756.74</strain>
    </source>
</reference>
<evidence type="ECO:0000313" key="2">
    <source>
        <dbReference type="EMBL" id="KAL2839006.1"/>
    </source>
</evidence>
<feature type="signal peptide" evidence="1">
    <location>
        <begin position="1"/>
        <end position="20"/>
    </location>
</feature>
<name>A0ABR4JGL6_9EURO</name>
<dbReference type="EMBL" id="JBFXLR010000078">
    <property type="protein sequence ID" value="KAL2839006.1"/>
    <property type="molecule type" value="Genomic_DNA"/>
</dbReference>
<sequence>MYSPLICVLSVVLQCRLIVGRWPSITSSSPSRDFKIFSSWTTCLHYSKGIEKLCLEKGFRLVYLPPGFTRP</sequence>
<keyword evidence="3" id="KW-1185">Reference proteome</keyword>
<organism evidence="2 3">
    <name type="scientific">Aspergillus pseudodeflectus</name>
    <dbReference type="NCBI Taxonomy" id="176178"/>
    <lineage>
        <taxon>Eukaryota</taxon>
        <taxon>Fungi</taxon>
        <taxon>Dikarya</taxon>
        <taxon>Ascomycota</taxon>
        <taxon>Pezizomycotina</taxon>
        <taxon>Eurotiomycetes</taxon>
        <taxon>Eurotiomycetidae</taxon>
        <taxon>Eurotiales</taxon>
        <taxon>Aspergillaceae</taxon>
        <taxon>Aspergillus</taxon>
        <taxon>Aspergillus subgen. Nidulantes</taxon>
    </lineage>
</organism>
<evidence type="ECO:0000313" key="3">
    <source>
        <dbReference type="Proteomes" id="UP001610444"/>
    </source>
</evidence>
<accession>A0ABR4JGL6</accession>
<dbReference type="GeneID" id="98157053"/>
<protein>
    <recommendedName>
        <fullName evidence="4">Secreted protein</fullName>
    </recommendedName>
</protein>
<dbReference type="RefSeq" id="XP_070893318.1">
    <property type="nucleotide sequence ID" value="XM_071041889.1"/>
</dbReference>
<comment type="caution">
    <text evidence="2">The sequence shown here is derived from an EMBL/GenBank/DDBJ whole genome shotgun (WGS) entry which is preliminary data.</text>
</comment>
<evidence type="ECO:0008006" key="4">
    <source>
        <dbReference type="Google" id="ProtNLM"/>
    </source>
</evidence>
<proteinExistence type="predicted"/>
<gene>
    <name evidence="2" type="ORF">BJX68DRAFT_248261</name>
</gene>